<evidence type="ECO:0000313" key="1">
    <source>
        <dbReference type="EMBL" id="KAA1259343.1"/>
    </source>
</evidence>
<gene>
    <name evidence="1" type="ORF">LF1_18750</name>
</gene>
<reference evidence="1 2" key="1">
    <citation type="submission" date="2019-08" db="EMBL/GenBank/DDBJ databases">
        <title>Deep-cultivation of Planctomycetes and their phenomic and genomic characterization uncovers novel biology.</title>
        <authorList>
            <person name="Wiegand S."/>
            <person name="Jogler M."/>
            <person name="Boedeker C."/>
            <person name="Pinto D."/>
            <person name="Vollmers J."/>
            <person name="Rivas-Marin E."/>
            <person name="Kohn T."/>
            <person name="Peeters S.H."/>
            <person name="Heuer A."/>
            <person name="Rast P."/>
            <person name="Oberbeckmann S."/>
            <person name="Bunk B."/>
            <person name="Jeske O."/>
            <person name="Meyerdierks A."/>
            <person name="Storesund J.E."/>
            <person name="Kallscheuer N."/>
            <person name="Luecker S."/>
            <person name="Lage O.M."/>
            <person name="Pohl T."/>
            <person name="Merkel B.J."/>
            <person name="Hornburger P."/>
            <person name="Mueller R.-W."/>
            <person name="Bruemmer F."/>
            <person name="Labrenz M."/>
            <person name="Spormann A.M."/>
            <person name="Op Den Camp H."/>
            <person name="Overmann J."/>
            <person name="Amann R."/>
            <person name="Jetten M.S.M."/>
            <person name="Mascher T."/>
            <person name="Medema M.H."/>
            <person name="Devos D.P."/>
            <person name="Kaster A.-K."/>
            <person name="Ovreas L."/>
            <person name="Rohde M."/>
            <person name="Galperin M.Y."/>
            <person name="Jogler C."/>
        </authorList>
    </citation>
    <scope>NUCLEOTIDE SEQUENCE [LARGE SCALE GENOMIC DNA]</scope>
    <source>
        <strain evidence="1 2">LF1</strain>
    </source>
</reference>
<dbReference type="AlphaFoldDB" id="A0A5B1CIT3"/>
<keyword evidence="2" id="KW-1185">Reference proteome</keyword>
<accession>A0A5B1CIT3</accession>
<dbReference type="Proteomes" id="UP000322699">
    <property type="component" value="Unassembled WGS sequence"/>
</dbReference>
<protein>
    <submittedName>
        <fullName evidence="1">Uncharacterized protein</fullName>
    </submittedName>
</protein>
<comment type="caution">
    <text evidence="1">The sequence shown here is derived from an EMBL/GenBank/DDBJ whole genome shotgun (WGS) entry which is preliminary data.</text>
</comment>
<name>A0A5B1CIT3_9BACT</name>
<proteinExistence type="predicted"/>
<evidence type="ECO:0000313" key="2">
    <source>
        <dbReference type="Proteomes" id="UP000322699"/>
    </source>
</evidence>
<dbReference type="EMBL" id="VRLW01000001">
    <property type="protein sequence ID" value="KAA1259343.1"/>
    <property type="molecule type" value="Genomic_DNA"/>
</dbReference>
<organism evidence="1 2">
    <name type="scientific">Rubripirellula obstinata</name>
    <dbReference type="NCBI Taxonomy" id="406547"/>
    <lineage>
        <taxon>Bacteria</taxon>
        <taxon>Pseudomonadati</taxon>
        <taxon>Planctomycetota</taxon>
        <taxon>Planctomycetia</taxon>
        <taxon>Pirellulales</taxon>
        <taxon>Pirellulaceae</taxon>
        <taxon>Rubripirellula</taxon>
    </lineage>
</organism>
<sequence>MITAHHRFAPSSFCQNSQCRPVPTGQFQRECSETDEERVTGVVNNHRSKTNPVTFSESSGQNHVVMRLCFSTNMPCPRSVDASGEVILASERQKDCGQRHSCRTPFSLPDFRAWRSILAARETRIDLCLGEVQFEFQGQVTTYRSAHVANMAATNRASAGSSSMWLAPSIETKLLGCRAVL</sequence>